<evidence type="ECO:0000313" key="2">
    <source>
        <dbReference type="Proteomes" id="UP001596514"/>
    </source>
</evidence>
<dbReference type="Gene3D" id="3.60.20.10">
    <property type="entry name" value="Glutamine Phosphoribosylpyrophosphate, subunit 1, domain 1"/>
    <property type="match status" value="1"/>
</dbReference>
<protein>
    <submittedName>
        <fullName evidence="1">Uncharacterized protein</fullName>
    </submittedName>
</protein>
<comment type="caution">
    <text evidence="1">The sequence shown here is derived from an EMBL/GenBank/DDBJ whole genome shotgun (WGS) entry which is preliminary data.</text>
</comment>
<dbReference type="InterPro" id="IPR029055">
    <property type="entry name" value="Ntn_hydrolases_N"/>
</dbReference>
<name>A0ABW2SWZ9_9ACTN</name>
<sequence length="50" mass="5450">MLTYSLSADPTSAHHTDQTVLFSRGQWVTGRFTGAEIAADPQLRTTTVRG</sequence>
<dbReference type="Proteomes" id="UP001596514">
    <property type="component" value="Unassembled WGS sequence"/>
</dbReference>
<gene>
    <name evidence="1" type="ORF">ACFQVD_09805</name>
</gene>
<keyword evidence="2" id="KW-1185">Reference proteome</keyword>
<dbReference type="InterPro" id="IPR002692">
    <property type="entry name" value="S45"/>
</dbReference>
<dbReference type="RefSeq" id="WP_343974028.1">
    <property type="nucleotide sequence ID" value="NZ_BAAAGK010000116.1"/>
</dbReference>
<dbReference type="EMBL" id="JBHTEE010000001">
    <property type="protein sequence ID" value="MFC7600392.1"/>
    <property type="molecule type" value="Genomic_DNA"/>
</dbReference>
<evidence type="ECO:0000313" key="1">
    <source>
        <dbReference type="EMBL" id="MFC7600392.1"/>
    </source>
</evidence>
<dbReference type="Pfam" id="PF01804">
    <property type="entry name" value="Penicil_amidase"/>
    <property type="match status" value="1"/>
</dbReference>
<organism evidence="1 2">
    <name type="scientific">Streptosporangium amethystogenes subsp. fukuiense</name>
    <dbReference type="NCBI Taxonomy" id="698418"/>
    <lineage>
        <taxon>Bacteria</taxon>
        <taxon>Bacillati</taxon>
        <taxon>Actinomycetota</taxon>
        <taxon>Actinomycetes</taxon>
        <taxon>Streptosporangiales</taxon>
        <taxon>Streptosporangiaceae</taxon>
        <taxon>Streptosporangium</taxon>
    </lineage>
</organism>
<reference evidence="2" key="1">
    <citation type="journal article" date="2019" name="Int. J. Syst. Evol. Microbiol.">
        <title>The Global Catalogue of Microorganisms (GCM) 10K type strain sequencing project: providing services to taxonomists for standard genome sequencing and annotation.</title>
        <authorList>
            <consortium name="The Broad Institute Genomics Platform"/>
            <consortium name="The Broad Institute Genome Sequencing Center for Infectious Disease"/>
            <person name="Wu L."/>
            <person name="Ma J."/>
        </authorList>
    </citation>
    <scope>NUCLEOTIDE SEQUENCE [LARGE SCALE GENOMIC DNA]</scope>
    <source>
        <strain evidence="2">JCM 10083</strain>
    </source>
</reference>
<dbReference type="SUPFAM" id="SSF56235">
    <property type="entry name" value="N-terminal nucleophile aminohydrolases (Ntn hydrolases)"/>
    <property type="match status" value="1"/>
</dbReference>
<proteinExistence type="predicted"/>
<accession>A0ABW2SWZ9</accession>